<dbReference type="GO" id="GO:0004519">
    <property type="term" value="F:endonuclease activity"/>
    <property type="evidence" value="ECO:0007669"/>
    <property type="project" value="UniProtKB-KW"/>
</dbReference>
<dbReference type="InterPro" id="IPR050951">
    <property type="entry name" value="Retrovirus_Pol_polyprotein"/>
</dbReference>
<dbReference type="OMA" id="KPFAMET"/>
<dbReference type="GO" id="GO:0016787">
    <property type="term" value="F:hydrolase activity"/>
    <property type="evidence" value="ECO:0007669"/>
    <property type="project" value="UniProtKB-KW"/>
</dbReference>
<keyword evidence="3" id="KW-0540">Nuclease</keyword>
<dbReference type="PANTHER" id="PTHR37984">
    <property type="entry name" value="PROTEIN CBG26694"/>
    <property type="match status" value="1"/>
</dbReference>
<dbReference type="PANTHER" id="PTHR37984:SF5">
    <property type="entry name" value="PROTEIN NYNRIN-LIKE"/>
    <property type="match status" value="1"/>
</dbReference>
<reference evidence="8 9" key="1">
    <citation type="journal article" date="2014" name="Nat. Genet.">
        <title>Genome sequence of the hot pepper provides insights into the evolution of pungency in Capsicum species.</title>
        <authorList>
            <person name="Kim S."/>
            <person name="Park M."/>
            <person name="Yeom S.I."/>
            <person name="Kim Y.M."/>
            <person name="Lee J.M."/>
            <person name="Lee H.A."/>
            <person name="Seo E."/>
            <person name="Choi J."/>
            <person name="Cheong K."/>
            <person name="Kim K.T."/>
            <person name="Jung K."/>
            <person name="Lee G.W."/>
            <person name="Oh S.K."/>
            <person name="Bae C."/>
            <person name="Kim S.B."/>
            <person name="Lee H.Y."/>
            <person name="Kim S.Y."/>
            <person name="Kim M.S."/>
            <person name="Kang B.C."/>
            <person name="Jo Y.D."/>
            <person name="Yang H.B."/>
            <person name="Jeong H.J."/>
            <person name="Kang W.H."/>
            <person name="Kwon J.K."/>
            <person name="Shin C."/>
            <person name="Lim J.Y."/>
            <person name="Park J.H."/>
            <person name="Huh J.H."/>
            <person name="Kim J.S."/>
            <person name="Kim B.D."/>
            <person name="Cohen O."/>
            <person name="Paran I."/>
            <person name="Suh M.C."/>
            <person name="Lee S.B."/>
            <person name="Kim Y.K."/>
            <person name="Shin Y."/>
            <person name="Noh S.J."/>
            <person name="Park J."/>
            <person name="Seo Y.S."/>
            <person name="Kwon S.Y."/>
            <person name="Kim H.A."/>
            <person name="Park J.M."/>
            <person name="Kim H.J."/>
            <person name="Choi S.B."/>
            <person name="Bosland P.W."/>
            <person name="Reeves G."/>
            <person name="Jo S.H."/>
            <person name="Lee B.W."/>
            <person name="Cho H.T."/>
            <person name="Choi H.S."/>
            <person name="Lee M.S."/>
            <person name="Yu Y."/>
            <person name="Do Choi Y."/>
            <person name="Park B.S."/>
            <person name="van Deynze A."/>
            <person name="Ashrafi H."/>
            <person name="Hill T."/>
            <person name="Kim W.T."/>
            <person name="Pai H.S."/>
            <person name="Ahn H.K."/>
            <person name="Yeam I."/>
            <person name="Giovannoni J.J."/>
            <person name="Rose J.K."/>
            <person name="Sorensen I."/>
            <person name="Lee S.J."/>
            <person name="Kim R.W."/>
            <person name="Choi I.Y."/>
            <person name="Choi B.S."/>
            <person name="Lim J.S."/>
            <person name="Lee Y.H."/>
            <person name="Choi D."/>
        </authorList>
    </citation>
    <scope>NUCLEOTIDE SEQUENCE [LARGE SCALE GENOMIC DNA]</scope>
    <source>
        <strain evidence="9">cv. CM334</strain>
    </source>
</reference>
<protein>
    <recommendedName>
        <fullName evidence="7">Reverse transcriptase RNase H-like domain-containing protein</fullName>
    </recommendedName>
</protein>
<dbReference type="Proteomes" id="UP000222542">
    <property type="component" value="Unassembled WGS sequence"/>
</dbReference>
<organism evidence="8 9">
    <name type="scientific">Capsicum annuum</name>
    <name type="common">Capsicum pepper</name>
    <dbReference type="NCBI Taxonomy" id="4072"/>
    <lineage>
        <taxon>Eukaryota</taxon>
        <taxon>Viridiplantae</taxon>
        <taxon>Streptophyta</taxon>
        <taxon>Embryophyta</taxon>
        <taxon>Tracheophyta</taxon>
        <taxon>Spermatophyta</taxon>
        <taxon>Magnoliopsida</taxon>
        <taxon>eudicotyledons</taxon>
        <taxon>Gunneridae</taxon>
        <taxon>Pentapetalae</taxon>
        <taxon>asterids</taxon>
        <taxon>lamiids</taxon>
        <taxon>Solanales</taxon>
        <taxon>Solanaceae</taxon>
        <taxon>Solanoideae</taxon>
        <taxon>Capsiceae</taxon>
        <taxon>Capsicum</taxon>
    </lineage>
</organism>
<keyword evidence="9" id="KW-1185">Reference proteome</keyword>
<dbReference type="Gene3D" id="3.10.20.370">
    <property type="match status" value="1"/>
</dbReference>
<evidence type="ECO:0000256" key="4">
    <source>
        <dbReference type="ARBA" id="ARBA00022759"/>
    </source>
</evidence>
<sequence length="163" mass="18456">MTSAPILALADFHKPFAMETGACSRSIGAILLQGGRPITYFSKTLAPKNWGLSTYEKEYLAILAAVDRWRHYLMGGHFIIQTDHESLKFLLDKKITTVLQPKGLTKPLRLDYDIKYKNENENNVVNALSRRDEKSLTLVTISSAEPTWMHEVALSYENDQKAL</sequence>
<dbReference type="InterPro" id="IPR041373">
    <property type="entry name" value="RT_RNaseH"/>
</dbReference>
<dbReference type="STRING" id="4072.A0A2G2YTY1"/>
<evidence type="ECO:0000256" key="3">
    <source>
        <dbReference type="ARBA" id="ARBA00022722"/>
    </source>
</evidence>
<feature type="domain" description="Reverse transcriptase RNase H-like" evidence="7">
    <location>
        <begin position="11"/>
        <end position="95"/>
    </location>
</feature>
<evidence type="ECO:0000256" key="6">
    <source>
        <dbReference type="ARBA" id="ARBA00022918"/>
    </source>
</evidence>
<dbReference type="Pfam" id="PF17917">
    <property type="entry name" value="RT_RNaseH"/>
    <property type="match status" value="1"/>
</dbReference>
<keyword evidence="1" id="KW-0808">Transferase</keyword>
<dbReference type="Gramene" id="PHT73154">
    <property type="protein sequence ID" value="PHT73154"/>
    <property type="gene ID" value="T459_23939"/>
</dbReference>
<evidence type="ECO:0000313" key="9">
    <source>
        <dbReference type="Proteomes" id="UP000222542"/>
    </source>
</evidence>
<evidence type="ECO:0000259" key="7">
    <source>
        <dbReference type="Pfam" id="PF17917"/>
    </source>
</evidence>
<dbReference type="InterPro" id="IPR043502">
    <property type="entry name" value="DNA/RNA_pol_sf"/>
</dbReference>
<dbReference type="AlphaFoldDB" id="A0A2G2YTY1"/>
<keyword evidence="6" id="KW-0695">RNA-directed DNA polymerase</keyword>
<dbReference type="EMBL" id="AYRZ02000009">
    <property type="protein sequence ID" value="PHT73154.1"/>
    <property type="molecule type" value="Genomic_DNA"/>
</dbReference>
<evidence type="ECO:0000256" key="5">
    <source>
        <dbReference type="ARBA" id="ARBA00022801"/>
    </source>
</evidence>
<evidence type="ECO:0000256" key="2">
    <source>
        <dbReference type="ARBA" id="ARBA00022695"/>
    </source>
</evidence>
<evidence type="ECO:0000256" key="1">
    <source>
        <dbReference type="ARBA" id="ARBA00022679"/>
    </source>
</evidence>
<dbReference type="GO" id="GO:0003964">
    <property type="term" value="F:RNA-directed DNA polymerase activity"/>
    <property type="evidence" value="ECO:0007669"/>
    <property type="project" value="UniProtKB-KW"/>
</dbReference>
<keyword evidence="4" id="KW-0255">Endonuclease</keyword>
<comment type="caution">
    <text evidence="8">The sequence shown here is derived from an EMBL/GenBank/DDBJ whole genome shotgun (WGS) entry which is preliminary data.</text>
</comment>
<dbReference type="CDD" id="cd09274">
    <property type="entry name" value="RNase_HI_RT_Ty3"/>
    <property type="match status" value="1"/>
</dbReference>
<accession>A0A2G2YTY1</accession>
<gene>
    <name evidence="8" type="ORF">T459_23939</name>
</gene>
<proteinExistence type="predicted"/>
<keyword evidence="2" id="KW-0548">Nucleotidyltransferase</keyword>
<keyword evidence="5" id="KW-0378">Hydrolase</keyword>
<reference evidence="8 9" key="2">
    <citation type="journal article" date="2017" name="Genome Biol.">
        <title>New reference genome sequences of hot pepper reveal the massive evolution of plant disease-resistance genes by retroduplication.</title>
        <authorList>
            <person name="Kim S."/>
            <person name="Park J."/>
            <person name="Yeom S.I."/>
            <person name="Kim Y.M."/>
            <person name="Seo E."/>
            <person name="Kim K.T."/>
            <person name="Kim M.S."/>
            <person name="Lee J.M."/>
            <person name="Cheong K."/>
            <person name="Shin H.S."/>
            <person name="Kim S.B."/>
            <person name="Han K."/>
            <person name="Lee J."/>
            <person name="Park M."/>
            <person name="Lee H.A."/>
            <person name="Lee H.Y."/>
            <person name="Lee Y."/>
            <person name="Oh S."/>
            <person name="Lee J.H."/>
            <person name="Choi E."/>
            <person name="Choi E."/>
            <person name="Lee S.E."/>
            <person name="Jeon J."/>
            <person name="Kim H."/>
            <person name="Choi G."/>
            <person name="Song H."/>
            <person name="Lee J."/>
            <person name="Lee S.C."/>
            <person name="Kwon J.K."/>
            <person name="Lee H.Y."/>
            <person name="Koo N."/>
            <person name="Hong Y."/>
            <person name="Kim R.W."/>
            <person name="Kang W.H."/>
            <person name="Huh J.H."/>
            <person name="Kang B.C."/>
            <person name="Yang T.J."/>
            <person name="Lee Y.H."/>
            <person name="Bennetzen J.L."/>
            <person name="Choi D."/>
        </authorList>
    </citation>
    <scope>NUCLEOTIDE SEQUENCE [LARGE SCALE GENOMIC DNA]</scope>
    <source>
        <strain evidence="9">cv. CM334</strain>
    </source>
</reference>
<evidence type="ECO:0000313" key="8">
    <source>
        <dbReference type="EMBL" id="PHT73154.1"/>
    </source>
</evidence>
<name>A0A2G2YTY1_CAPAN</name>
<dbReference type="SUPFAM" id="SSF56672">
    <property type="entry name" value="DNA/RNA polymerases"/>
    <property type="match status" value="1"/>
</dbReference>